<dbReference type="InterPro" id="IPR050987">
    <property type="entry name" value="AtrR-like"/>
</dbReference>
<feature type="domain" description="Zn(2)-C6 fungal-type" evidence="4">
    <location>
        <begin position="49"/>
        <end position="77"/>
    </location>
</feature>
<organism evidence="5 6">
    <name type="scientific">Friedmanniomyces endolithicus</name>
    <dbReference type="NCBI Taxonomy" id="329885"/>
    <lineage>
        <taxon>Eukaryota</taxon>
        <taxon>Fungi</taxon>
        <taxon>Dikarya</taxon>
        <taxon>Ascomycota</taxon>
        <taxon>Pezizomycotina</taxon>
        <taxon>Dothideomycetes</taxon>
        <taxon>Dothideomycetidae</taxon>
        <taxon>Mycosphaerellales</taxon>
        <taxon>Teratosphaeriaceae</taxon>
        <taxon>Friedmanniomyces</taxon>
    </lineage>
</organism>
<keyword evidence="6" id="KW-1185">Reference proteome</keyword>
<accession>A0AAN6K4K4</accession>
<sequence>MDAPTRLHSAMQPTSPPHGIKRSAEAIDALPPSSAAKLRKTNATRTGQACDRCKARKIRCDARPGGCSPCLQNNTECKATDRVTGRTTSRGHTETLEYENNSLKVYVMELQSQLKQQGIEPTAPPVDPHYMQPTPVYAGQWDASQSNGYQHEEQQASVGALLPEFRAGSIGDNYLGVASENIWLSPIEGTSLALFGTKIDLADFMPPEPSREAIAMSYHTFWSHAFGKTKSTHAPDLPSYEQCRQYAEWYFRSIQTFTPILSKPHFMQMLTQIYHEARQPTPAETVMIHMVLAIMYFQYSARNESEQTRQMSFEHYHYALTFIPQLMMNHKLEDIQALALICSQLRNQPRPGASWHFTNSVLGLAIESGLHRSAKAWPSPNSELDPHTVEMRKRVFWSILLFHINCSGNFGRPQPLRFEHFDIELPEPVADNLPQETDLTPWKRCSFRAGLEGFKLLKILSRIYSTIYAVNRSSSGGPYDMSVRQLEKDLQAFQDQLPAELSGGAQTVQEDRISALFLQLSINECQLLLHHPSLCRSNSPQVYAQNLDVCLDAGNRMMVAASKLKQLKSLDTTLYYATDFLAAICTTIFAYTERKAQLESEDLRKLRTDMDTWLDVLGPVGQMLGTGLKLQQFMGTIVDRHLTELSRHLAAQTASAAVSASANASITATAPQHHETLPAYDQQTVAAKYEQPPSEYYSTPYGASYAAVTQAPNPPAQQPLPQQQQQQVTMMPNNVVPSFDPTAWRHFAENMMTGATVSEVPVTVQGNGEAFSMAAALSAATATPVNRAVVGNGGRVPQTTAFGGMAMPDSSQAWPMVQYSHLDTSSILQERIVYDDKL</sequence>
<protein>
    <recommendedName>
        <fullName evidence="4">Zn(2)-C6 fungal-type domain-containing protein</fullName>
    </recommendedName>
</protein>
<dbReference type="PROSITE" id="PS00463">
    <property type="entry name" value="ZN2_CY6_FUNGAL_1"/>
    <property type="match status" value="1"/>
</dbReference>
<proteinExistence type="predicted"/>
<dbReference type="InterPro" id="IPR036864">
    <property type="entry name" value="Zn2-C6_fun-type_DNA-bd_sf"/>
</dbReference>
<dbReference type="InterPro" id="IPR001138">
    <property type="entry name" value="Zn2Cys6_DnaBD"/>
</dbReference>
<evidence type="ECO:0000313" key="5">
    <source>
        <dbReference type="EMBL" id="KAK0964167.1"/>
    </source>
</evidence>
<dbReference type="PANTHER" id="PTHR46910:SF4">
    <property type="entry name" value="ZN(2)-C6 FUNGAL-TYPE DOMAIN-CONTAINING PROTEIN"/>
    <property type="match status" value="1"/>
</dbReference>
<evidence type="ECO:0000313" key="6">
    <source>
        <dbReference type="Proteomes" id="UP001175353"/>
    </source>
</evidence>
<dbReference type="CDD" id="cd00067">
    <property type="entry name" value="GAL4"/>
    <property type="match status" value="1"/>
</dbReference>
<dbReference type="Pfam" id="PF00172">
    <property type="entry name" value="Zn_clus"/>
    <property type="match status" value="1"/>
</dbReference>
<dbReference type="GO" id="GO:0003677">
    <property type="term" value="F:DNA binding"/>
    <property type="evidence" value="ECO:0007669"/>
    <property type="project" value="InterPro"/>
</dbReference>
<keyword evidence="1" id="KW-0479">Metal-binding</keyword>
<dbReference type="AlphaFoldDB" id="A0AAN6K4K4"/>
<evidence type="ECO:0000256" key="2">
    <source>
        <dbReference type="ARBA" id="ARBA00023242"/>
    </source>
</evidence>
<dbReference type="EMBL" id="JAUJLE010000264">
    <property type="protein sequence ID" value="KAK0964167.1"/>
    <property type="molecule type" value="Genomic_DNA"/>
</dbReference>
<dbReference type="Gene3D" id="4.10.240.10">
    <property type="entry name" value="Zn(2)-C6 fungal-type DNA-binding domain"/>
    <property type="match status" value="1"/>
</dbReference>
<dbReference type="GO" id="GO:0006351">
    <property type="term" value="P:DNA-templated transcription"/>
    <property type="evidence" value="ECO:0007669"/>
    <property type="project" value="InterPro"/>
</dbReference>
<feature type="region of interest" description="Disordered" evidence="3">
    <location>
        <begin position="1"/>
        <end position="20"/>
    </location>
</feature>
<dbReference type="PANTHER" id="PTHR46910">
    <property type="entry name" value="TRANSCRIPTION FACTOR PDR1"/>
    <property type="match status" value="1"/>
</dbReference>
<reference evidence="5" key="1">
    <citation type="submission" date="2023-06" db="EMBL/GenBank/DDBJ databases">
        <title>Black Yeasts Isolated from many extreme environments.</title>
        <authorList>
            <person name="Coleine C."/>
            <person name="Stajich J.E."/>
            <person name="Selbmann L."/>
        </authorList>
    </citation>
    <scope>NUCLEOTIDE SEQUENCE</scope>
    <source>
        <strain evidence="5">CCFEE 5200</strain>
    </source>
</reference>
<dbReference type="InterPro" id="IPR007219">
    <property type="entry name" value="XnlR_reg_dom"/>
</dbReference>
<keyword evidence="2" id="KW-0539">Nucleus</keyword>
<dbReference type="SUPFAM" id="SSF57701">
    <property type="entry name" value="Zn2/Cys6 DNA-binding domain"/>
    <property type="match status" value="1"/>
</dbReference>
<gene>
    <name evidence="5" type="ORF">LTR91_018615</name>
</gene>
<name>A0AAN6K4K4_9PEZI</name>
<dbReference type="Proteomes" id="UP001175353">
    <property type="component" value="Unassembled WGS sequence"/>
</dbReference>
<evidence type="ECO:0000259" key="4">
    <source>
        <dbReference type="PROSITE" id="PS50048"/>
    </source>
</evidence>
<dbReference type="PROSITE" id="PS50048">
    <property type="entry name" value="ZN2_CY6_FUNGAL_2"/>
    <property type="match status" value="1"/>
</dbReference>
<evidence type="ECO:0000256" key="1">
    <source>
        <dbReference type="ARBA" id="ARBA00022723"/>
    </source>
</evidence>
<dbReference type="Pfam" id="PF04082">
    <property type="entry name" value="Fungal_trans"/>
    <property type="match status" value="1"/>
</dbReference>
<dbReference type="SMART" id="SM00906">
    <property type="entry name" value="Fungal_trans"/>
    <property type="match status" value="1"/>
</dbReference>
<dbReference type="GO" id="GO:0008270">
    <property type="term" value="F:zinc ion binding"/>
    <property type="evidence" value="ECO:0007669"/>
    <property type="project" value="InterPro"/>
</dbReference>
<dbReference type="GO" id="GO:0000981">
    <property type="term" value="F:DNA-binding transcription factor activity, RNA polymerase II-specific"/>
    <property type="evidence" value="ECO:0007669"/>
    <property type="project" value="InterPro"/>
</dbReference>
<comment type="caution">
    <text evidence="5">The sequence shown here is derived from an EMBL/GenBank/DDBJ whole genome shotgun (WGS) entry which is preliminary data.</text>
</comment>
<evidence type="ECO:0000256" key="3">
    <source>
        <dbReference type="SAM" id="MobiDB-lite"/>
    </source>
</evidence>
<dbReference type="CDD" id="cd12148">
    <property type="entry name" value="fungal_TF_MHR"/>
    <property type="match status" value="1"/>
</dbReference>
<dbReference type="SMART" id="SM00066">
    <property type="entry name" value="GAL4"/>
    <property type="match status" value="1"/>
</dbReference>